<dbReference type="Proteomes" id="UP000316079">
    <property type="component" value="Unassembled WGS sequence"/>
</dbReference>
<dbReference type="PANTHER" id="PTHR17117">
    <property type="entry name" value="NADH-UBIQUINONE OXIDOREDUCTASE"/>
    <property type="match status" value="1"/>
</dbReference>
<evidence type="ECO:0000313" key="3">
    <source>
        <dbReference type="Proteomes" id="UP000316079"/>
    </source>
</evidence>
<dbReference type="InterPro" id="IPR026193">
    <property type="entry name" value="NDUFV3"/>
</dbReference>
<keyword evidence="3" id="KW-1185">Reference proteome</keyword>
<dbReference type="PANTHER" id="PTHR17117:SF3">
    <property type="entry name" value="NADH DEHYDROGENASE [UBIQUINONE] FLAVOPROTEIN 3, MITOCHONDRIAL"/>
    <property type="match status" value="1"/>
</dbReference>
<evidence type="ECO:0000256" key="1">
    <source>
        <dbReference type="SAM" id="MobiDB-lite"/>
    </source>
</evidence>
<name>A0A553QK61_9TELE</name>
<sequence length="104" mass="11518">MAVSLLRLGRFGSVKCLLRGSWGTARPCVAALCSAAEVPPKASKKPKGSKKSAEPVPEPEPFDNTSYKNLQHHQYNLYTFSDMDVEMSKYRLPQPSSGRISPRH</sequence>
<feature type="region of interest" description="Disordered" evidence="1">
    <location>
        <begin position="37"/>
        <end position="66"/>
    </location>
</feature>
<dbReference type="OrthoDB" id="6161911at2759"/>
<dbReference type="GO" id="GO:0045271">
    <property type="term" value="C:respiratory chain complex I"/>
    <property type="evidence" value="ECO:0007669"/>
    <property type="project" value="InterPro"/>
</dbReference>
<dbReference type="Pfam" id="PF15880">
    <property type="entry name" value="NDUFV3"/>
    <property type="match status" value="1"/>
</dbReference>
<protein>
    <submittedName>
        <fullName evidence="2">Uncharacterized protein</fullName>
    </submittedName>
</protein>
<organism evidence="2 3">
    <name type="scientific">Danionella cerebrum</name>
    <dbReference type="NCBI Taxonomy" id="2873325"/>
    <lineage>
        <taxon>Eukaryota</taxon>
        <taxon>Metazoa</taxon>
        <taxon>Chordata</taxon>
        <taxon>Craniata</taxon>
        <taxon>Vertebrata</taxon>
        <taxon>Euteleostomi</taxon>
        <taxon>Actinopterygii</taxon>
        <taxon>Neopterygii</taxon>
        <taxon>Teleostei</taxon>
        <taxon>Ostariophysi</taxon>
        <taxon>Cypriniformes</taxon>
        <taxon>Danionidae</taxon>
        <taxon>Danioninae</taxon>
        <taxon>Danionella</taxon>
    </lineage>
</organism>
<dbReference type="EMBL" id="SRMA01025855">
    <property type="protein sequence ID" value="TRY90365.1"/>
    <property type="molecule type" value="Genomic_DNA"/>
</dbReference>
<dbReference type="GO" id="GO:0042775">
    <property type="term" value="P:mitochondrial ATP synthesis coupled electron transport"/>
    <property type="evidence" value="ECO:0007669"/>
    <property type="project" value="TreeGrafter"/>
</dbReference>
<dbReference type="AlphaFoldDB" id="A0A553QK61"/>
<dbReference type="GO" id="GO:0005739">
    <property type="term" value="C:mitochondrion"/>
    <property type="evidence" value="ECO:0007669"/>
    <property type="project" value="InterPro"/>
</dbReference>
<gene>
    <name evidence="2" type="ORF">DNTS_006492</name>
</gene>
<comment type="caution">
    <text evidence="2">The sequence shown here is derived from an EMBL/GenBank/DDBJ whole genome shotgun (WGS) entry which is preliminary data.</text>
</comment>
<accession>A0A553QK61</accession>
<proteinExistence type="predicted"/>
<evidence type="ECO:0000313" key="2">
    <source>
        <dbReference type="EMBL" id="TRY90365.1"/>
    </source>
</evidence>
<reference evidence="2 3" key="1">
    <citation type="journal article" date="2019" name="Sci. Data">
        <title>Hybrid genome assembly and annotation of Danionella translucida.</title>
        <authorList>
            <person name="Kadobianskyi M."/>
            <person name="Schulze L."/>
            <person name="Schuelke M."/>
            <person name="Judkewitz B."/>
        </authorList>
    </citation>
    <scope>NUCLEOTIDE SEQUENCE [LARGE SCALE GENOMIC DNA]</scope>
    <source>
        <strain evidence="2 3">Bolton</strain>
    </source>
</reference>